<organism evidence="8 9">
    <name type="scientific">Zasmidium cellare ATCC 36951</name>
    <dbReference type="NCBI Taxonomy" id="1080233"/>
    <lineage>
        <taxon>Eukaryota</taxon>
        <taxon>Fungi</taxon>
        <taxon>Dikarya</taxon>
        <taxon>Ascomycota</taxon>
        <taxon>Pezizomycotina</taxon>
        <taxon>Dothideomycetes</taxon>
        <taxon>Dothideomycetidae</taxon>
        <taxon>Mycosphaerellales</taxon>
        <taxon>Mycosphaerellaceae</taxon>
        <taxon>Zasmidium</taxon>
    </lineage>
</organism>
<evidence type="ECO:0008006" key="10">
    <source>
        <dbReference type="Google" id="ProtNLM"/>
    </source>
</evidence>
<sequence>MDDKVHSLDGETRDNSPVPKELDVSVHTPDTSDSEHSDAELNPFKDPKTLAHWQKVYENASYECRHVLDPDLEWTAKEERRLVWKLDLHVCLWACIMFFALQTDRGNLSQAVSDNMLQELHLSTNDYNTGNTINLVAFLCAELPSQLISKKVGPDRWIPTQMCLWSIVAGSQAAMTGKAGFYTTRVLLGVLQGGFIPDLVLWLSYFYKSGELPLRLSFFWTAEDLTGVVTSLLAFALFHLDGVDGLSGWRWLFLIEALITLTVGVAAFFLMPASAVATKTWFRPKGWFTDREVGIVVNRVLRDDPTKGDMHNRMAITPMRLWRALCDFDIWPIYAMGLIVFIPIGPPTTYLTLSLRSLGFSPFNTNLLTIPSTVASCFTLIGLTWLSEWVGERSLIASLQNVWVLPCLIALRVWSGTEQDAWGTFALITVLLSYPYCHAILVAWASRNSGSVRTRSVSAAAYNMMVQLGNIASSNIYRSNDAPVYRTGNTVLIIIDVVAILMFPGTKMYYIWRNKRRERVWNAMTDEERREHLEGLGDSGSKRLDFRFVH</sequence>
<proteinExistence type="predicted"/>
<dbReference type="GO" id="GO:0016020">
    <property type="term" value="C:membrane"/>
    <property type="evidence" value="ECO:0007669"/>
    <property type="project" value="UniProtKB-SubCell"/>
</dbReference>
<keyword evidence="3 7" id="KW-0812">Transmembrane</keyword>
<reference evidence="8" key="1">
    <citation type="journal article" date="2020" name="Stud. Mycol.">
        <title>101 Dothideomycetes genomes: a test case for predicting lifestyles and emergence of pathogens.</title>
        <authorList>
            <person name="Haridas S."/>
            <person name="Albert R."/>
            <person name="Binder M."/>
            <person name="Bloem J."/>
            <person name="Labutti K."/>
            <person name="Salamov A."/>
            <person name="Andreopoulos B."/>
            <person name="Baker S."/>
            <person name="Barry K."/>
            <person name="Bills G."/>
            <person name="Bluhm B."/>
            <person name="Cannon C."/>
            <person name="Castanera R."/>
            <person name="Culley D."/>
            <person name="Daum C."/>
            <person name="Ezra D."/>
            <person name="Gonzalez J."/>
            <person name="Henrissat B."/>
            <person name="Kuo A."/>
            <person name="Liang C."/>
            <person name="Lipzen A."/>
            <person name="Lutzoni F."/>
            <person name="Magnuson J."/>
            <person name="Mondo S."/>
            <person name="Nolan M."/>
            <person name="Ohm R."/>
            <person name="Pangilinan J."/>
            <person name="Park H.-J."/>
            <person name="Ramirez L."/>
            <person name="Alfaro M."/>
            <person name="Sun H."/>
            <person name="Tritt A."/>
            <person name="Yoshinaga Y."/>
            <person name="Zwiers L.-H."/>
            <person name="Turgeon B."/>
            <person name="Goodwin S."/>
            <person name="Spatafora J."/>
            <person name="Crous P."/>
            <person name="Grigoriev I."/>
        </authorList>
    </citation>
    <scope>NUCLEOTIDE SEQUENCE</scope>
    <source>
        <strain evidence="8">ATCC 36951</strain>
    </source>
</reference>
<dbReference type="EMBL" id="ML993583">
    <property type="protein sequence ID" value="KAF2171524.1"/>
    <property type="molecule type" value="Genomic_DNA"/>
</dbReference>
<dbReference type="FunFam" id="1.20.1250.20:FF:000106">
    <property type="entry name" value="MFS transporter, putative"/>
    <property type="match status" value="1"/>
</dbReference>
<feature type="transmembrane region" description="Helical" evidence="7">
    <location>
        <begin position="365"/>
        <end position="386"/>
    </location>
</feature>
<feature type="compositionally biased region" description="Basic and acidic residues" evidence="6">
    <location>
        <begin position="33"/>
        <end position="43"/>
    </location>
</feature>
<feature type="region of interest" description="Disordered" evidence="6">
    <location>
        <begin position="1"/>
        <end position="43"/>
    </location>
</feature>
<dbReference type="InterPro" id="IPR011701">
    <property type="entry name" value="MFS"/>
</dbReference>
<dbReference type="GeneID" id="54569039"/>
<keyword evidence="4 7" id="KW-1133">Transmembrane helix</keyword>
<dbReference type="OrthoDB" id="1935484at2759"/>
<dbReference type="AlphaFoldDB" id="A0A6A6CWL9"/>
<keyword evidence="5 7" id="KW-0472">Membrane</keyword>
<evidence type="ECO:0000256" key="6">
    <source>
        <dbReference type="SAM" id="MobiDB-lite"/>
    </source>
</evidence>
<accession>A0A6A6CWL9</accession>
<gene>
    <name evidence="8" type="ORF">M409DRAFT_63789</name>
</gene>
<dbReference type="RefSeq" id="XP_033672413.1">
    <property type="nucleotide sequence ID" value="XM_033815767.1"/>
</dbReference>
<keyword evidence="9" id="KW-1185">Reference proteome</keyword>
<protein>
    <recommendedName>
        <fullName evidence="10">Major facilitator superfamily (MFS) profile domain-containing protein</fullName>
    </recommendedName>
</protein>
<feature type="compositionally biased region" description="Basic and acidic residues" evidence="6">
    <location>
        <begin position="1"/>
        <end position="24"/>
    </location>
</feature>
<evidence type="ECO:0000256" key="3">
    <source>
        <dbReference type="ARBA" id="ARBA00022692"/>
    </source>
</evidence>
<name>A0A6A6CWL9_ZASCE</name>
<evidence type="ECO:0000256" key="2">
    <source>
        <dbReference type="ARBA" id="ARBA00022448"/>
    </source>
</evidence>
<dbReference type="PANTHER" id="PTHR43791:SF29">
    <property type="entry name" value="MAJOR FACILITATOR SUPERFAMILY (MFS) PROFILE DOMAIN-CONTAINING PROTEIN"/>
    <property type="match status" value="1"/>
</dbReference>
<dbReference type="InterPro" id="IPR036259">
    <property type="entry name" value="MFS_trans_sf"/>
</dbReference>
<dbReference type="Pfam" id="PF07690">
    <property type="entry name" value="MFS_1"/>
    <property type="match status" value="1"/>
</dbReference>
<dbReference type="FunFam" id="1.20.1250.20:FF:000247">
    <property type="entry name" value="MFS general substrate transporter"/>
    <property type="match status" value="1"/>
</dbReference>
<feature type="transmembrane region" description="Helical" evidence="7">
    <location>
        <begin position="186"/>
        <end position="206"/>
    </location>
</feature>
<feature type="transmembrane region" description="Helical" evidence="7">
    <location>
        <begin position="489"/>
        <end position="512"/>
    </location>
</feature>
<dbReference type="PANTHER" id="PTHR43791">
    <property type="entry name" value="PERMEASE-RELATED"/>
    <property type="match status" value="1"/>
</dbReference>
<dbReference type="Gene3D" id="1.20.1250.20">
    <property type="entry name" value="MFS general substrate transporter like domains"/>
    <property type="match status" value="1"/>
</dbReference>
<feature type="transmembrane region" description="Helical" evidence="7">
    <location>
        <begin position="218"/>
        <end position="239"/>
    </location>
</feature>
<evidence type="ECO:0000313" key="8">
    <source>
        <dbReference type="EMBL" id="KAF2171524.1"/>
    </source>
</evidence>
<feature type="transmembrane region" description="Helical" evidence="7">
    <location>
        <begin position="321"/>
        <end position="345"/>
    </location>
</feature>
<evidence type="ECO:0000313" key="9">
    <source>
        <dbReference type="Proteomes" id="UP000799537"/>
    </source>
</evidence>
<evidence type="ECO:0000256" key="4">
    <source>
        <dbReference type="ARBA" id="ARBA00022989"/>
    </source>
</evidence>
<comment type="subcellular location">
    <subcellularLocation>
        <location evidence="1">Membrane</location>
        <topology evidence="1">Multi-pass membrane protein</topology>
    </subcellularLocation>
</comment>
<evidence type="ECO:0000256" key="5">
    <source>
        <dbReference type="ARBA" id="ARBA00023136"/>
    </source>
</evidence>
<evidence type="ECO:0000256" key="7">
    <source>
        <dbReference type="SAM" id="Phobius"/>
    </source>
</evidence>
<feature type="transmembrane region" description="Helical" evidence="7">
    <location>
        <begin position="251"/>
        <end position="277"/>
    </location>
</feature>
<keyword evidence="2" id="KW-0813">Transport</keyword>
<dbReference type="Proteomes" id="UP000799537">
    <property type="component" value="Unassembled WGS sequence"/>
</dbReference>
<dbReference type="GO" id="GO:0022857">
    <property type="term" value="F:transmembrane transporter activity"/>
    <property type="evidence" value="ECO:0007669"/>
    <property type="project" value="InterPro"/>
</dbReference>
<feature type="transmembrane region" description="Helical" evidence="7">
    <location>
        <begin position="421"/>
        <end position="445"/>
    </location>
</feature>
<evidence type="ECO:0000256" key="1">
    <source>
        <dbReference type="ARBA" id="ARBA00004141"/>
    </source>
</evidence>
<dbReference type="SUPFAM" id="SSF103473">
    <property type="entry name" value="MFS general substrate transporter"/>
    <property type="match status" value="1"/>
</dbReference>